<evidence type="ECO:0000256" key="1">
    <source>
        <dbReference type="SAM" id="MobiDB-lite"/>
    </source>
</evidence>
<feature type="region of interest" description="Disordered" evidence="1">
    <location>
        <begin position="344"/>
        <end position="369"/>
    </location>
</feature>
<feature type="region of interest" description="Disordered" evidence="1">
    <location>
        <begin position="1"/>
        <end position="22"/>
    </location>
</feature>
<name>A0A9P7YLP9_9HELO</name>
<gene>
    <name evidence="2" type="ORF">BJ875DRAFT_526797</name>
</gene>
<dbReference type="OrthoDB" id="3565313at2759"/>
<organism evidence="2 3">
    <name type="scientific">Amylocarpus encephaloides</name>
    <dbReference type="NCBI Taxonomy" id="45428"/>
    <lineage>
        <taxon>Eukaryota</taxon>
        <taxon>Fungi</taxon>
        <taxon>Dikarya</taxon>
        <taxon>Ascomycota</taxon>
        <taxon>Pezizomycotina</taxon>
        <taxon>Leotiomycetes</taxon>
        <taxon>Helotiales</taxon>
        <taxon>Helotiales incertae sedis</taxon>
        <taxon>Amylocarpus</taxon>
    </lineage>
</organism>
<feature type="compositionally biased region" description="Basic and acidic residues" evidence="1">
    <location>
        <begin position="1"/>
        <end position="21"/>
    </location>
</feature>
<accession>A0A9P7YLP9</accession>
<evidence type="ECO:0000313" key="3">
    <source>
        <dbReference type="Proteomes" id="UP000824998"/>
    </source>
</evidence>
<sequence length="468" mass="52326">MAIEETMEREPEASMKQEQVKGFRGLQKSISPLELLRRRATGSYQGLIEWLEAERPGEVQGHKPSAKSMSLEVCQHKLEPLEFVPTHHKEPHPRYDETTTLGKTRFGRPVILEQFDNSDFYYNGLDEEDLCGQMWWKAAWDAKDARMRELHCLSLQGTPISISESEHAELDHWQRMNRVTEGVRRKESASTNSLSEYQRFLENNNPPSSCSDEDLPADLLSNPSTVSFQTAQEVAILSVPATQRTEVIIHPVQKPFGYRDLHSPTSIEPASQRSGSSRYRRLSSLSSHSTITPSLAKCPVERSLSSSTVKPSGGVRDRAREAIAKTIGKIARFNGNPINKLTKVRQSSETETHKIQPPQFKRDQTGDNATASEAIGGCEKKPGGLAHKGVEDVLSKLTTKQKQPDAPVQKVMFHGEEVDSCYFVSGWGGGALDSDSGEYYDSDDWVGRSWTYYHRSDVGGGRDGLIHI</sequence>
<protein>
    <submittedName>
        <fullName evidence="2">Uncharacterized protein</fullName>
    </submittedName>
</protein>
<dbReference type="EMBL" id="MU251414">
    <property type="protein sequence ID" value="KAG9236119.1"/>
    <property type="molecule type" value="Genomic_DNA"/>
</dbReference>
<keyword evidence="3" id="KW-1185">Reference proteome</keyword>
<comment type="caution">
    <text evidence="2">The sequence shown here is derived from an EMBL/GenBank/DDBJ whole genome shotgun (WGS) entry which is preliminary data.</text>
</comment>
<proteinExistence type="predicted"/>
<evidence type="ECO:0000313" key="2">
    <source>
        <dbReference type="EMBL" id="KAG9236119.1"/>
    </source>
</evidence>
<feature type="region of interest" description="Disordered" evidence="1">
    <location>
        <begin position="258"/>
        <end position="293"/>
    </location>
</feature>
<feature type="compositionally biased region" description="Basic and acidic residues" evidence="1">
    <location>
        <begin position="346"/>
        <end position="365"/>
    </location>
</feature>
<dbReference type="Proteomes" id="UP000824998">
    <property type="component" value="Unassembled WGS sequence"/>
</dbReference>
<feature type="compositionally biased region" description="Low complexity" evidence="1">
    <location>
        <begin position="271"/>
        <end position="289"/>
    </location>
</feature>
<dbReference type="AlphaFoldDB" id="A0A9P7YLP9"/>
<reference evidence="2" key="1">
    <citation type="journal article" date="2021" name="IMA Fungus">
        <title>Genomic characterization of three marine fungi, including Emericellopsis atlantica sp. nov. with signatures of a generalist lifestyle and marine biomass degradation.</title>
        <authorList>
            <person name="Hagestad O.C."/>
            <person name="Hou L."/>
            <person name="Andersen J.H."/>
            <person name="Hansen E.H."/>
            <person name="Altermark B."/>
            <person name="Li C."/>
            <person name="Kuhnert E."/>
            <person name="Cox R.J."/>
            <person name="Crous P.W."/>
            <person name="Spatafora J.W."/>
            <person name="Lail K."/>
            <person name="Amirebrahimi M."/>
            <person name="Lipzen A."/>
            <person name="Pangilinan J."/>
            <person name="Andreopoulos W."/>
            <person name="Hayes R.D."/>
            <person name="Ng V."/>
            <person name="Grigoriev I.V."/>
            <person name="Jackson S.A."/>
            <person name="Sutton T.D.S."/>
            <person name="Dobson A.D.W."/>
            <person name="Rama T."/>
        </authorList>
    </citation>
    <scope>NUCLEOTIDE SEQUENCE</scope>
    <source>
        <strain evidence="2">TRa018bII</strain>
    </source>
</reference>